<organism evidence="6 7">
    <name type="scientific">Bosea thiooxidans</name>
    <dbReference type="NCBI Taxonomy" id="53254"/>
    <lineage>
        <taxon>Bacteria</taxon>
        <taxon>Pseudomonadati</taxon>
        <taxon>Pseudomonadota</taxon>
        <taxon>Alphaproteobacteria</taxon>
        <taxon>Hyphomicrobiales</taxon>
        <taxon>Boseaceae</taxon>
        <taxon>Bosea</taxon>
    </lineage>
</organism>
<dbReference type="GO" id="GO:0003677">
    <property type="term" value="F:DNA binding"/>
    <property type="evidence" value="ECO:0007669"/>
    <property type="project" value="UniProtKB-KW"/>
</dbReference>
<feature type="domain" description="Tyr recombinase" evidence="5">
    <location>
        <begin position="220"/>
        <end position="396"/>
    </location>
</feature>
<evidence type="ECO:0000256" key="3">
    <source>
        <dbReference type="ARBA" id="ARBA00023125"/>
    </source>
</evidence>
<dbReference type="InterPro" id="IPR038488">
    <property type="entry name" value="Integrase_DNA-bd_sf"/>
</dbReference>
<dbReference type="InterPro" id="IPR002104">
    <property type="entry name" value="Integrase_catalytic"/>
</dbReference>
<keyword evidence="2" id="KW-0229">DNA integration</keyword>
<dbReference type="PANTHER" id="PTHR30349:SF64">
    <property type="entry name" value="PROPHAGE INTEGRASE INTD-RELATED"/>
    <property type="match status" value="1"/>
</dbReference>
<dbReference type="PROSITE" id="PS51898">
    <property type="entry name" value="TYR_RECOMBINASE"/>
    <property type="match status" value="1"/>
</dbReference>
<keyword evidence="4" id="KW-0233">DNA recombination</keyword>
<evidence type="ECO:0000259" key="5">
    <source>
        <dbReference type="PROSITE" id="PS51898"/>
    </source>
</evidence>
<dbReference type="Gene3D" id="3.30.160.390">
    <property type="entry name" value="Integrase, DNA-binding domain"/>
    <property type="match status" value="1"/>
</dbReference>
<dbReference type="InterPro" id="IPR004107">
    <property type="entry name" value="Integrase_SAM-like_N"/>
</dbReference>
<dbReference type="InterPro" id="IPR011010">
    <property type="entry name" value="DNA_brk_join_enz"/>
</dbReference>
<dbReference type="Gene3D" id="1.10.150.130">
    <property type="match status" value="1"/>
</dbReference>
<dbReference type="OrthoDB" id="7615137at2"/>
<dbReference type="Pfam" id="PF14659">
    <property type="entry name" value="Phage_int_SAM_3"/>
    <property type="match status" value="1"/>
</dbReference>
<dbReference type="SUPFAM" id="SSF56349">
    <property type="entry name" value="DNA breaking-rejoining enzymes"/>
    <property type="match status" value="1"/>
</dbReference>
<name>A0A1T5GA58_9HYPH</name>
<evidence type="ECO:0000256" key="4">
    <source>
        <dbReference type="ARBA" id="ARBA00023172"/>
    </source>
</evidence>
<dbReference type="GO" id="GO:0006310">
    <property type="term" value="P:DNA recombination"/>
    <property type="evidence" value="ECO:0007669"/>
    <property type="project" value="UniProtKB-KW"/>
</dbReference>
<protein>
    <submittedName>
        <fullName evidence="6">Site-specific recombinase XerD</fullName>
    </submittedName>
</protein>
<dbReference type="EMBL" id="FUYX01000012">
    <property type="protein sequence ID" value="SKC05217.1"/>
    <property type="molecule type" value="Genomic_DNA"/>
</dbReference>
<reference evidence="6 7" key="1">
    <citation type="submission" date="2017-02" db="EMBL/GenBank/DDBJ databases">
        <authorList>
            <person name="Peterson S.W."/>
        </authorList>
    </citation>
    <scope>NUCLEOTIDE SEQUENCE [LARGE SCALE GENOMIC DNA]</scope>
    <source>
        <strain evidence="6 7">DSM 9653</strain>
    </source>
</reference>
<dbReference type="Proteomes" id="UP000190130">
    <property type="component" value="Unassembled WGS sequence"/>
</dbReference>
<dbReference type="AlphaFoldDB" id="A0A1T5GA58"/>
<dbReference type="RefSeq" id="WP_079591953.1">
    <property type="nucleotide sequence ID" value="NZ_FUYX01000012.1"/>
</dbReference>
<dbReference type="Gene3D" id="1.10.443.10">
    <property type="entry name" value="Intergrase catalytic core"/>
    <property type="match status" value="1"/>
</dbReference>
<evidence type="ECO:0000313" key="7">
    <source>
        <dbReference type="Proteomes" id="UP000190130"/>
    </source>
</evidence>
<dbReference type="InterPro" id="IPR050090">
    <property type="entry name" value="Tyrosine_recombinase_XerCD"/>
</dbReference>
<keyword evidence="3" id="KW-0238">DNA-binding</keyword>
<dbReference type="CDD" id="cd00796">
    <property type="entry name" value="INT_Rci_Hp1_C"/>
    <property type="match status" value="1"/>
</dbReference>
<evidence type="ECO:0000313" key="6">
    <source>
        <dbReference type="EMBL" id="SKC05217.1"/>
    </source>
</evidence>
<dbReference type="Pfam" id="PF13356">
    <property type="entry name" value="Arm-DNA-bind_3"/>
    <property type="match status" value="1"/>
</dbReference>
<evidence type="ECO:0000256" key="1">
    <source>
        <dbReference type="ARBA" id="ARBA00008857"/>
    </source>
</evidence>
<dbReference type="GO" id="GO:0015074">
    <property type="term" value="P:DNA integration"/>
    <property type="evidence" value="ECO:0007669"/>
    <property type="project" value="UniProtKB-KW"/>
</dbReference>
<dbReference type="InterPro" id="IPR010998">
    <property type="entry name" value="Integrase_recombinase_N"/>
</dbReference>
<dbReference type="InterPro" id="IPR013762">
    <property type="entry name" value="Integrase-like_cat_sf"/>
</dbReference>
<sequence length="417" mass="46641">MAKRSSIRITKTVVDSLGPGQVVWDAEVKGFGIRCQAKGKSYTLKTAVQGRTRWLTIGLHGSPWTPDSARAEAKRLLGETVQGKDPTEAKFRERVRMKELCARYLEQYAIPKKKASSVRLDRMNIDNHVLPLLGQKFVDELKPADIETFKNAVRNGKTAPKDAKEKQKEQGGGLVVKGGPGVSNRCLTLLSKIFNLAELWGLRPKASNPVKGIARYGETPKERFLSEEEFQKLGAVLNQFERDEAESIYAVAAIRLLIHTGARLSEILTLRWDHVQFDRRRLRLIDSKTGPKNIELTEPAIELLQNLPRIDGNPFVIAGRRRGQHLVDLQRPWQRIRNAAGLSDVRIHDLRHSFASMAIRNGISINVIGKLLGHRSSETTRRYAHLEDSYIAQENDKVGALLAAAMAGKKCVSAEPQ</sequence>
<accession>A0A1T5GA58</accession>
<evidence type="ECO:0000256" key="2">
    <source>
        <dbReference type="ARBA" id="ARBA00022908"/>
    </source>
</evidence>
<dbReference type="Pfam" id="PF00589">
    <property type="entry name" value="Phage_integrase"/>
    <property type="match status" value="1"/>
</dbReference>
<dbReference type="PANTHER" id="PTHR30349">
    <property type="entry name" value="PHAGE INTEGRASE-RELATED"/>
    <property type="match status" value="1"/>
</dbReference>
<proteinExistence type="inferred from homology"/>
<comment type="similarity">
    <text evidence="1">Belongs to the 'phage' integrase family.</text>
</comment>
<dbReference type="InterPro" id="IPR025166">
    <property type="entry name" value="Integrase_DNA_bind_dom"/>
</dbReference>
<gene>
    <name evidence="6" type="ORF">SAMN05660750_03866</name>
</gene>